<keyword evidence="1" id="KW-1133">Transmembrane helix</keyword>
<evidence type="ECO:0000313" key="2">
    <source>
        <dbReference type="EMBL" id="KHE42243.1"/>
    </source>
</evidence>
<keyword evidence="1" id="KW-0812">Transmembrane</keyword>
<protein>
    <submittedName>
        <fullName evidence="2">Uncharacterized protein</fullName>
    </submittedName>
</protein>
<organism evidence="2 3">
    <name type="scientific">Alistipes inops</name>
    <dbReference type="NCBI Taxonomy" id="1501391"/>
    <lineage>
        <taxon>Bacteria</taxon>
        <taxon>Pseudomonadati</taxon>
        <taxon>Bacteroidota</taxon>
        <taxon>Bacteroidia</taxon>
        <taxon>Bacteroidales</taxon>
        <taxon>Rikenellaceae</taxon>
        <taxon>Alistipes</taxon>
    </lineage>
</organism>
<dbReference type="EMBL" id="JRGF01000005">
    <property type="protein sequence ID" value="KHE42243.1"/>
    <property type="molecule type" value="Genomic_DNA"/>
</dbReference>
<comment type="caution">
    <text evidence="2">The sequence shown here is derived from an EMBL/GenBank/DDBJ whole genome shotgun (WGS) entry which is preliminary data.</text>
</comment>
<reference evidence="2 3" key="1">
    <citation type="submission" date="2014-09" db="EMBL/GenBank/DDBJ databases">
        <title>Alistipes sp. 627, sp. nov., a novel member of the family Rikenellaceae isolated from human faeces.</title>
        <authorList>
            <person name="Shkoporov A.N."/>
            <person name="Chaplin A.V."/>
            <person name="Motuzova O.V."/>
            <person name="Kafarskaia L.I."/>
            <person name="Khokhlova E.V."/>
            <person name="Efimov B.A."/>
        </authorList>
    </citation>
    <scope>NUCLEOTIDE SEQUENCE [LARGE SCALE GENOMIC DNA]</scope>
    <source>
        <strain evidence="2 3">627</strain>
    </source>
</reference>
<gene>
    <name evidence="2" type="ORF">LG35_04915</name>
</gene>
<sequence length="189" mass="20749">MLALYFDGATTDAQEQELREFFARDTVPADLAYAKAMFGAFATTAADTCSFTDALLSERLLRRTEGEAECHPRQGRRVRLAALLTTVAAAVAVLCTLYLSDRRENTEIYCYLNGEPVTDIDIALRQVNMAERLLKAGVHSTATGADAIREAGRSLDALRTARNIMEHVKKAAEEVDSQEQPAGPAPRRE</sequence>
<feature type="transmembrane region" description="Helical" evidence="1">
    <location>
        <begin position="80"/>
        <end position="100"/>
    </location>
</feature>
<keyword evidence="1" id="KW-0472">Membrane</keyword>
<dbReference type="Proteomes" id="UP000030889">
    <property type="component" value="Unassembled WGS sequence"/>
</dbReference>
<keyword evidence="3" id="KW-1185">Reference proteome</keyword>
<proteinExistence type="predicted"/>
<name>A0ABR4YKH4_9BACT</name>
<accession>A0ABR4YKH4</accession>
<evidence type="ECO:0000313" key="3">
    <source>
        <dbReference type="Proteomes" id="UP000030889"/>
    </source>
</evidence>
<evidence type="ECO:0000256" key="1">
    <source>
        <dbReference type="SAM" id="Phobius"/>
    </source>
</evidence>